<protein>
    <submittedName>
        <fullName evidence="1">Uncharacterized protein</fullName>
    </submittedName>
</protein>
<keyword evidence="2" id="KW-1185">Reference proteome</keyword>
<gene>
    <name evidence="1" type="ORF">TSA1_23255</name>
</gene>
<dbReference type="AlphaFoldDB" id="A0A2M6UFH0"/>
<dbReference type="Proteomes" id="UP000228930">
    <property type="component" value="Unassembled WGS sequence"/>
</dbReference>
<dbReference type="RefSeq" id="WP_100178498.1">
    <property type="nucleotide sequence ID" value="NZ_LFJC01000003.1"/>
</dbReference>
<organism evidence="1 2">
    <name type="scientific">Bradyrhizobium nitroreducens</name>
    <dbReference type="NCBI Taxonomy" id="709803"/>
    <lineage>
        <taxon>Bacteria</taxon>
        <taxon>Pseudomonadati</taxon>
        <taxon>Pseudomonadota</taxon>
        <taxon>Alphaproteobacteria</taxon>
        <taxon>Hyphomicrobiales</taxon>
        <taxon>Nitrobacteraceae</taxon>
        <taxon>Bradyrhizobium</taxon>
    </lineage>
</organism>
<accession>A0A2M6UFH0</accession>
<proteinExistence type="predicted"/>
<sequence length="147" mass="15357">MTERSAGYDIKSAIDPRDVANMLEAMKQIGLDISVPAVNEEARIGNVLYASGGCDPHDCSGFKPGSCSGVTCPTKSSACPTEACSTKVCANHTCQSVSCGKVSCNNYHHWESRASTLGALTEAMSRLPAGSWSQLSSRPLSGPDLAT</sequence>
<name>A0A2M6UFH0_9BRAD</name>
<reference evidence="1 2" key="1">
    <citation type="submission" date="2015-06" db="EMBL/GenBank/DDBJ databases">
        <title>Comparative genome analysis of nirS-carrying Bradyrhizobium sp. strains.</title>
        <authorList>
            <person name="Ishii S."/>
            <person name="Jang J."/>
            <person name="Nishizawa T."/>
            <person name="Senoo K."/>
        </authorList>
    </citation>
    <scope>NUCLEOTIDE SEQUENCE [LARGE SCALE GENOMIC DNA]</scope>
    <source>
        <strain evidence="1 2">TSA1</strain>
    </source>
</reference>
<comment type="caution">
    <text evidence="1">The sequence shown here is derived from an EMBL/GenBank/DDBJ whole genome shotgun (WGS) entry which is preliminary data.</text>
</comment>
<dbReference type="EMBL" id="LFJC01000003">
    <property type="protein sequence ID" value="PIT03356.1"/>
    <property type="molecule type" value="Genomic_DNA"/>
</dbReference>
<evidence type="ECO:0000313" key="1">
    <source>
        <dbReference type="EMBL" id="PIT03356.1"/>
    </source>
</evidence>
<evidence type="ECO:0000313" key="2">
    <source>
        <dbReference type="Proteomes" id="UP000228930"/>
    </source>
</evidence>